<dbReference type="GO" id="GO:0003735">
    <property type="term" value="F:structural constituent of ribosome"/>
    <property type="evidence" value="ECO:0007669"/>
    <property type="project" value="InterPro"/>
</dbReference>
<organism evidence="6">
    <name type="scientific">marine metagenome</name>
    <dbReference type="NCBI Taxonomy" id="408172"/>
    <lineage>
        <taxon>unclassified sequences</taxon>
        <taxon>metagenomes</taxon>
        <taxon>ecological metagenomes</taxon>
    </lineage>
</organism>
<keyword evidence="5" id="KW-0687">Ribonucleoprotein</keyword>
<dbReference type="PROSITE" id="PS00050">
    <property type="entry name" value="RIBOSOMAL_L23"/>
    <property type="match status" value="1"/>
</dbReference>
<protein>
    <recommendedName>
        <fullName evidence="7">50S ribosomal protein L23</fullName>
    </recommendedName>
</protein>
<dbReference type="InterPro" id="IPR012678">
    <property type="entry name" value="Ribosomal_uL23/eL15/eS24_sf"/>
</dbReference>
<dbReference type="GO" id="GO:0005840">
    <property type="term" value="C:ribosome"/>
    <property type="evidence" value="ECO:0007669"/>
    <property type="project" value="UniProtKB-KW"/>
</dbReference>
<keyword evidence="3" id="KW-0694">RNA-binding</keyword>
<dbReference type="GO" id="GO:0019843">
    <property type="term" value="F:rRNA binding"/>
    <property type="evidence" value="ECO:0007669"/>
    <property type="project" value="UniProtKB-KW"/>
</dbReference>
<comment type="similarity">
    <text evidence="1">Belongs to the universal ribosomal protein uL23 family.</text>
</comment>
<accession>A0A382GJR3</accession>
<dbReference type="EMBL" id="UINC01055927">
    <property type="protein sequence ID" value="SVB75370.1"/>
    <property type="molecule type" value="Genomic_DNA"/>
</dbReference>
<dbReference type="SUPFAM" id="SSF54189">
    <property type="entry name" value="Ribosomal proteins S24e, L23 and L15e"/>
    <property type="match status" value="1"/>
</dbReference>
<evidence type="ECO:0000256" key="3">
    <source>
        <dbReference type="ARBA" id="ARBA00022884"/>
    </source>
</evidence>
<dbReference type="AlphaFoldDB" id="A0A382GJR3"/>
<evidence type="ECO:0000256" key="4">
    <source>
        <dbReference type="ARBA" id="ARBA00022980"/>
    </source>
</evidence>
<proteinExistence type="inferred from homology"/>
<dbReference type="HAMAP" id="MF_01369_B">
    <property type="entry name" value="Ribosomal_uL23_B"/>
    <property type="match status" value="1"/>
</dbReference>
<keyword evidence="4" id="KW-0689">Ribosomal protein</keyword>
<dbReference type="InterPro" id="IPR013025">
    <property type="entry name" value="Ribosomal_uL23-like"/>
</dbReference>
<keyword evidence="2" id="KW-0699">rRNA-binding</keyword>
<dbReference type="GO" id="GO:1990904">
    <property type="term" value="C:ribonucleoprotein complex"/>
    <property type="evidence" value="ECO:0007669"/>
    <property type="project" value="UniProtKB-KW"/>
</dbReference>
<dbReference type="Pfam" id="PF00276">
    <property type="entry name" value="Ribosomal_L23"/>
    <property type="match status" value="1"/>
</dbReference>
<evidence type="ECO:0000313" key="6">
    <source>
        <dbReference type="EMBL" id="SVB75370.1"/>
    </source>
</evidence>
<dbReference type="Gene3D" id="3.30.70.330">
    <property type="match status" value="1"/>
</dbReference>
<sequence length="105" mass="12120">MSPFDVIKTVRLTEKVMAVQERNDATAERLGKKTRQQIHLVADPRATKNDIRDAVQTLWSVKVDRVNTMNVTGRLRRKRTRHEGRTARWKKAIVTLKVGDQITLT</sequence>
<dbReference type="InterPro" id="IPR001014">
    <property type="entry name" value="Ribosomal_uL23_CS"/>
</dbReference>
<name>A0A382GJR3_9ZZZZ</name>
<evidence type="ECO:0008006" key="7">
    <source>
        <dbReference type="Google" id="ProtNLM"/>
    </source>
</evidence>
<dbReference type="GO" id="GO:0006412">
    <property type="term" value="P:translation"/>
    <property type="evidence" value="ECO:0007669"/>
    <property type="project" value="InterPro"/>
</dbReference>
<gene>
    <name evidence="6" type="ORF">METZ01_LOCUS228224</name>
</gene>
<dbReference type="InterPro" id="IPR012677">
    <property type="entry name" value="Nucleotide-bd_a/b_plait_sf"/>
</dbReference>
<evidence type="ECO:0000256" key="2">
    <source>
        <dbReference type="ARBA" id="ARBA00022730"/>
    </source>
</evidence>
<reference evidence="6" key="1">
    <citation type="submission" date="2018-05" db="EMBL/GenBank/DDBJ databases">
        <authorList>
            <person name="Lanie J.A."/>
            <person name="Ng W.-L."/>
            <person name="Kazmierczak K.M."/>
            <person name="Andrzejewski T.M."/>
            <person name="Davidsen T.M."/>
            <person name="Wayne K.J."/>
            <person name="Tettelin H."/>
            <person name="Glass J.I."/>
            <person name="Rusch D."/>
            <person name="Podicherti R."/>
            <person name="Tsui H.-C.T."/>
            <person name="Winkler M.E."/>
        </authorList>
    </citation>
    <scope>NUCLEOTIDE SEQUENCE</scope>
</reference>
<evidence type="ECO:0000256" key="1">
    <source>
        <dbReference type="ARBA" id="ARBA00006700"/>
    </source>
</evidence>
<evidence type="ECO:0000256" key="5">
    <source>
        <dbReference type="ARBA" id="ARBA00023274"/>
    </source>
</evidence>